<evidence type="ECO:0000259" key="2">
    <source>
        <dbReference type="PROSITE" id="PS50835"/>
    </source>
</evidence>
<evidence type="ECO:0000256" key="1">
    <source>
        <dbReference type="SAM" id="Phobius"/>
    </source>
</evidence>
<feature type="domain" description="Ig-like" evidence="2">
    <location>
        <begin position="1"/>
        <end position="108"/>
    </location>
</feature>
<dbReference type="InterPro" id="IPR036179">
    <property type="entry name" value="Ig-like_dom_sf"/>
</dbReference>
<proteinExistence type="evidence at transcript level"/>
<dbReference type="PROSITE" id="PS50835">
    <property type="entry name" value="IG_LIKE"/>
    <property type="match status" value="1"/>
</dbReference>
<dbReference type="FunFam" id="2.60.40.10:FF:000437">
    <property type="entry name" value="Beat-IIIc, isoform A"/>
    <property type="match status" value="1"/>
</dbReference>
<dbReference type="Gene3D" id="2.60.40.10">
    <property type="entry name" value="Immunoglobulins"/>
    <property type="match status" value="1"/>
</dbReference>
<dbReference type="InterPro" id="IPR013783">
    <property type="entry name" value="Ig-like_fold"/>
</dbReference>
<feature type="transmembrane region" description="Helical" evidence="1">
    <location>
        <begin position="243"/>
        <end position="262"/>
    </location>
</feature>
<dbReference type="InterPro" id="IPR007110">
    <property type="entry name" value="Ig-like_dom"/>
</dbReference>
<keyword evidence="1" id="KW-0472">Membrane</keyword>
<keyword evidence="1" id="KW-1133">Transmembrane helix</keyword>
<dbReference type="PANTHER" id="PTHR21261:SF15">
    <property type="entry name" value="BEATEN PATH IIIA, ISOFORM D-RELATED"/>
    <property type="match status" value="1"/>
</dbReference>
<accession>A0A023EZC6</accession>
<dbReference type="SMART" id="SM00409">
    <property type="entry name" value="IG"/>
    <property type="match status" value="1"/>
</dbReference>
<dbReference type="EMBL" id="GBBI01004134">
    <property type="protein sequence ID" value="JAC14578.1"/>
    <property type="molecule type" value="mRNA"/>
</dbReference>
<dbReference type="SUPFAM" id="SSF48726">
    <property type="entry name" value="Immunoglobulin"/>
    <property type="match status" value="1"/>
</dbReference>
<evidence type="ECO:0000313" key="3">
    <source>
        <dbReference type="EMBL" id="JAC14578.1"/>
    </source>
</evidence>
<sequence>LRLTEVIVPTHANLGETVTLICNFELGNARLYSVKWYKDEREFYRFMPNNIPQTQLFPLNGIHLDASSSDVNQVTLTQVNYNSSGSYRCEVSTEGPNFDTALKAGNMTVLAFPDHGPLITGVMETSSVGDYITGNCTSGKSFPAPKLSWQINGVKADSWAMDKYPLIEHTGMYTLYSRALGLRFKAERRHFQGASSSIILKCTSVVADLPAETTKVEIRLASATANQKLAQERLLNKGNGQSFNSWLLVAGALYIIILSTIYHS</sequence>
<name>A0A023EZC6_TRIIF</name>
<keyword evidence="1" id="KW-0812">Transmembrane</keyword>
<reference evidence="3" key="1">
    <citation type="journal article" date="2014" name="PLoS Negl. Trop. Dis.">
        <title>An updated insight into the Sialotranscriptome of Triatoma infestans: developmental stage and geographic variations.</title>
        <authorList>
            <person name="Schwarz A."/>
            <person name="Medrano-Mercado N."/>
            <person name="Schaub G.A."/>
            <person name="Struchiner C.J."/>
            <person name="Bargues M.D."/>
            <person name="Levy M.Z."/>
            <person name="Ribeiro J.M."/>
        </authorList>
    </citation>
    <scope>NUCLEOTIDE SEQUENCE</scope>
    <source>
        <strain evidence="3">Chile</strain>
        <tissue evidence="3">Salivary glands</tissue>
    </source>
</reference>
<feature type="non-terminal residue" evidence="3">
    <location>
        <position position="1"/>
    </location>
</feature>
<dbReference type="InterPro" id="IPR003599">
    <property type="entry name" value="Ig_sub"/>
</dbReference>
<dbReference type="PANTHER" id="PTHR21261">
    <property type="entry name" value="BEAT PROTEIN"/>
    <property type="match status" value="1"/>
</dbReference>
<protein>
    <submittedName>
        <fullName evidence="3">Putative conserved plasma membrane protein</fullName>
    </submittedName>
</protein>
<organism evidence="3">
    <name type="scientific">Triatoma infestans</name>
    <name type="common">Assassin bug</name>
    <dbReference type="NCBI Taxonomy" id="30076"/>
    <lineage>
        <taxon>Eukaryota</taxon>
        <taxon>Metazoa</taxon>
        <taxon>Ecdysozoa</taxon>
        <taxon>Arthropoda</taxon>
        <taxon>Hexapoda</taxon>
        <taxon>Insecta</taxon>
        <taxon>Pterygota</taxon>
        <taxon>Neoptera</taxon>
        <taxon>Paraneoptera</taxon>
        <taxon>Hemiptera</taxon>
        <taxon>Heteroptera</taxon>
        <taxon>Panheteroptera</taxon>
        <taxon>Cimicomorpha</taxon>
        <taxon>Reduviidae</taxon>
        <taxon>Triatominae</taxon>
        <taxon>Triatoma</taxon>
    </lineage>
</organism>
<dbReference type="Pfam" id="PF13927">
    <property type="entry name" value="Ig_3"/>
    <property type="match status" value="1"/>
</dbReference>
<dbReference type="AlphaFoldDB" id="A0A023EZC6"/>